<dbReference type="SUPFAM" id="SSF55729">
    <property type="entry name" value="Acyl-CoA N-acyltransferases (Nat)"/>
    <property type="match status" value="1"/>
</dbReference>
<dbReference type="PROSITE" id="PS51186">
    <property type="entry name" value="GNAT"/>
    <property type="match status" value="1"/>
</dbReference>
<dbReference type="CDD" id="cd04301">
    <property type="entry name" value="NAT_SF"/>
    <property type="match status" value="1"/>
</dbReference>
<dbReference type="Pfam" id="PF00583">
    <property type="entry name" value="Acetyltransf_1"/>
    <property type="match status" value="1"/>
</dbReference>
<evidence type="ECO:0000256" key="1">
    <source>
        <dbReference type="ARBA" id="ARBA00022679"/>
    </source>
</evidence>
<dbReference type="InterPro" id="IPR000182">
    <property type="entry name" value="GNAT_dom"/>
</dbReference>
<reference evidence="4 5" key="1">
    <citation type="submission" date="2015-11" db="EMBL/GenBank/DDBJ databases">
        <title>Exploring the genomic traits of fungus-feeding bacterial genus Collimonas.</title>
        <authorList>
            <person name="Song C."/>
            <person name="Schmidt R."/>
            <person name="de Jager V."/>
            <person name="Krzyzanowska D."/>
            <person name="Jongedijk E."/>
            <person name="Cankar K."/>
            <person name="Beekwilder J."/>
            <person name="van Veen A."/>
            <person name="de Boer W."/>
            <person name="van Veen J.A."/>
            <person name="Garbeva P."/>
        </authorList>
    </citation>
    <scope>NUCLEOTIDE SEQUENCE [LARGE SCALE GENOMIC DNA]</scope>
    <source>
        <strain evidence="4 5">Ter291</strain>
    </source>
</reference>
<protein>
    <submittedName>
        <fullName evidence="4">Acetyltransferase family protein</fullName>
    </submittedName>
</protein>
<keyword evidence="5" id="KW-1185">Reference proteome</keyword>
<proteinExistence type="predicted"/>
<evidence type="ECO:0000313" key="4">
    <source>
        <dbReference type="EMBL" id="AMP16532.1"/>
    </source>
</evidence>
<accession>A0ABN4MGV7</accession>
<evidence type="ECO:0000313" key="5">
    <source>
        <dbReference type="Proteomes" id="UP000074914"/>
    </source>
</evidence>
<feature type="domain" description="N-acetyltransferase" evidence="3">
    <location>
        <begin position="8"/>
        <end position="169"/>
    </location>
</feature>
<dbReference type="InterPro" id="IPR016181">
    <property type="entry name" value="Acyl_CoA_acyltransferase"/>
</dbReference>
<evidence type="ECO:0000256" key="2">
    <source>
        <dbReference type="ARBA" id="ARBA00023315"/>
    </source>
</evidence>
<dbReference type="Gene3D" id="3.40.630.30">
    <property type="match status" value="1"/>
</dbReference>
<gene>
    <name evidence="4" type="ORF">CPter291_4305</name>
</gene>
<name>A0ABN4MGV7_9BURK</name>
<keyword evidence="2" id="KW-0012">Acyltransferase</keyword>
<organism evidence="4 5">
    <name type="scientific">Collimonas pratensis</name>
    <dbReference type="NCBI Taxonomy" id="279113"/>
    <lineage>
        <taxon>Bacteria</taxon>
        <taxon>Pseudomonadati</taxon>
        <taxon>Pseudomonadota</taxon>
        <taxon>Betaproteobacteria</taxon>
        <taxon>Burkholderiales</taxon>
        <taxon>Oxalobacteraceae</taxon>
        <taxon>Collimonas</taxon>
    </lineage>
</organism>
<dbReference type="EMBL" id="CP013236">
    <property type="protein sequence ID" value="AMP16532.1"/>
    <property type="molecule type" value="Genomic_DNA"/>
</dbReference>
<evidence type="ECO:0000259" key="3">
    <source>
        <dbReference type="PROSITE" id="PS51186"/>
    </source>
</evidence>
<dbReference type="InterPro" id="IPR050832">
    <property type="entry name" value="Bact_Acetyltransf"/>
</dbReference>
<sequence length="172" mass="19356">MLQNKGMNLIRDATAADCMSLTALSIQVWLHTYATEGVSDDLAREVLSTFTPAYFQDLIGDPDYRLLVDVDEDNLLGYILLDLDSPCETENYGGVEVDTLYVQEHFHGRGIGRALLDHAKQNAGERLWLTAWAGNAQALGFYKAYGFADIGTTWHEFEEQKYENRILVLQTS</sequence>
<dbReference type="PANTHER" id="PTHR43877">
    <property type="entry name" value="AMINOALKYLPHOSPHONATE N-ACETYLTRANSFERASE-RELATED-RELATED"/>
    <property type="match status" value="1"/>
</dbReference>
<keyword evidence="1" id="KW-0808">Transferase</keyword>
<dbReference type="Proteomes" id="UP000074914">
    <property type="component" value="Chromosome"/>
</dbReference>